<dbReference type="AlphaFoldDB" id="A0A7X1B0A8"/>
<evidence type="ECO:0000313" key="2">
    <source>
        <dbReference type="EMBL" id="MBC2603224.1"/>
    </source>
</evidence>
<dbReference type="SMART" id="SM00710">
    <property type="entry name" value="PbH1"/>
    <property type="match status" value="4"/>
</dbReference>
<reference evidence="2 3" key="1">
    <citation type="submission" date="2020-07" db="EMBL/GenBank/DDBJ databases">
        <authorList>
            <person name="Feng X."/>
        </authorList>
    </citation>
    <scope>NUCLEOTIDE SEQUENCE [LARGE SCALE GENOMIC DNA]</scope>
    <source>
        <strain evidence="2 3">JCM14086</strain>
    </source>
</reference>
<dbReference type="InterPro" id="IPR011050">
    <property type="entry name" value="Pectin_lyase_fold/virulence"/>
</dbReference>
<dbReference type="InterPro" id="IPR039448">
    <property type="entry name" value="Beta_helix"/>
</dbReference>
<proteinExistence type="predicted"/>
<dbReference type="Gene3D" id="2.160.20.10">
    <property type="entry name" value="Single-stranded right-handed beta-helix, Pectin lyase-like"/>
    <property type="match status" value="1"/>
</dbReference>
<dbReference type="Proteomes" id="UP000525652">
    <property type="component" value="Unassembled WGS sequence"/>
</dbReference>
<evidence type="ECO:0000313" key="3">
    <source>
        <dbReference type="Proteomes" id="UP000525652"/>
    </source>
</evidence>
<gene>
    <name evidence="2" type="ORF">H5P30_15690</name>
</gene>
<accession>A0A7X1B0A8</accession>
<dbReference type="RefSeq" id="WP_185693856.1">
    <property type="nucleotide sequence ID" value="NZ_JACHVA010000124.1"/>
</dbReference>
<dbReference type="PANTHER" id="PTHR36453:SF1">
    <property type="entry name" value="RIGHT HANDED BETA HELIX DOMAIN-CONTAINING PROTEIN"/>
    <property type="match status" value="1"/>
</dbReference>
<dbReference type="PANTHER" id="PTHR36453">
    <property type="entry name" value="SECRETED PROTEIN-RELATED"/>
    <property type="match status" value="1"/>
</dbReference>
<name>A0A7X1B0A8_9BACT</name>
<keyword evidence="3" id="KW-1185">Reference proteome</keyword>
<evidence type="ECO:0000259" key="1">
    <source>
        <dbReference type="Pfam" id="PF13229"/>
    </source>
</evidence>
<dbReference type="EMBL" id="JACHVA010000124">
    <property type="protein sequence ID" value="MBC2603224.1"/>
    <property type="molecule type" value="Genomic_DNA"/>
</dbReference>
<comment type="caution">
    <text evidence="2">The sequence shown here is derived from an EMBL/GenBank/DDBJ whole genome shotgun (WGS) entry which is preliminary data.</text>
</comment>
<protein>
    <submittedName>
        <fullName evidence="2">Right-handed parallel beta-helix repeat-containing protein</fullName>
    </submittedName>
</protein>
<dbReference type="InterPro" id="IPR012334">
    <property type="entry name" value="Pectin_lyas_fold"/>
</dbReference>
<feature type="domain" description="Right handed beta helix" evidence="1">
    <location>
        <begin position="217"/>
        <end position="335"/>
    </location>
</feature>
<organism evidence="2 3">
    <name type="scientific">Puniceicoccus vermicola</name>
    <dbReference type="NCBI Taxonomy" id="388746"/>
    <lineage>
        <taxon>Bacteria</taxon>
        <taxon>Pseudomonadati</taxon>
        <taxon>Verrucomicrobiota</taxon>
        <taxon>Opitutia</taxon>
        <taxon>Puniceicoccales</taxon>
        <taxon>Puniceicoccaceae</taxon>
        <taxon>Puniceicoccus</taxon>
    </lineage>
</organism>
<dbReference type="InterPro" id="IPR006626">
    <property type="entry name" value="PbH1"/>
</dbReference>
<dbReference type="Pfam" id="PF13229">
    <property type="entry name" value="Beta_helix"/>
    <property type="match status" value="1"/>
</dbReference>
<dbReference type="SUPFAM" id="SSF51126">
    <property type="entry name" value="Pectin lyase-like"/>
    <property type="match status" value="1"/>
</dbReference>
<sequence length="615" mass="68785">MKVNALYGRQGPLPRARGEALKPNRLPIDEETLAQYGPDGPNAIRPRMYHEGTTLFHDRFGFSKGAITPAADLDEAEFLIIPMHQWTMNILPMERIDFDKQIVHLGVPCTYPIGVPHCAPEGSIWLENSLSVMQPGSWVYHEKRGRLYYCPDDDEPGADLEAACLTEFIRIEGVHELDGEQHPVKGVHFRNLAFTRSNRFAFHGLTGKGIQHDWEMHDAPSSMVRLRHAQNCSVTDCHFHQGASGGLRMDLACRGNRVERCEFDHLGGCGVVLCGYGLSHHYLNRENHVVDSHFHHLGEAYWHCSAIFIWQSGDNHIARNYVHDLPYTGIICSGRTVYDRAGKGECSATIHWDDVERQCGKGYVNNAWYHSGLTNWWMREPLMHSRENLIEYNNIHDVMQIMGDGNGIYVSGAGGGNVVRFNVVGPCPSPTMAEGIRCDDDQHQTILHGNLIFSLHGYATGIALKGVNRVTNNILALPLKAPVRGLLSLETGPLNGSVIRRNILLTVMPDHRFVGEIRIHGQGRKARLCDTDSDENIYWCSGTPEASQSWLDGLQSYGVDLHSRSCDPGFMDAENGDFSLKNNAEALELGFQALPLEKMFASQTQAPRFAFRPDT</sequence>